<feature type="non-terminal residue" evidence="1">
    <location>
        <position position="1"/>
    </location>
</feature>
<protein>
    <submittedName>
        <fullName evidence="1">Uncharacterized protein</fullName>
    </submittedName>
</protein>
<proteinExistence type="predicted"/>
<accession>A0A816EP81</accession>
<evidence type="ECO:0000313" key="2">
    <source>
        <dbReference type="Proteomes" id="UP000663828"/>
    </source>
</evidence>
<name>A0A816EP81_ADIRI</name>
<sequence>DFKNYLKSKCCYYSKPIENGELISVQPKIAYQCQMKILMETRKLRTEKTPYRWDTDTVLGSHTLGKLIFEYPDLSSNKLEHNDVFIGRFFENTERSGETVGDIWNDYQINLPAGDKFSKTYALTQSASY</sequence>
<dbReference type="EMBL" id="CAJNOR010009896">
    <property type="protein sequence ID" value="CAF1649200.1"/>
    <property type="molecule type" value="Genomic_DNA"/>
</dbReference>
<organism evidence="1 2">
    <name type="scientific">Adineta ricciae</name>
    <name type="common">Rotifer</name>
    <dbReference type="NCBI Taxonomy" id="249248"/>
    <lineage>
        <taxon>Eukaryota</taxon>
        <taxon>Metazoa</taxon>
        <taxon>Spiralia</taxon>
        <taxon>Gnathifera</taxon>
        <taxon>Rotifera</taxon>
        <taxon>Eurotatoria</taxon>
        <taxon>Bdelloidea</taxon>
        <taxon>Adinetida</taxon>
        <taxon>Adinetidae</taxon>
        <taxon>Adineta</taxon>
    </lineage>
</organism>
<comment type="caution">
    <text evidence="1">The sequence shown here is derived from an EMBL/GenBank/DDBJ whole genome shotgun (WGS) entry which is preliminary data.</text>
</comment>
<gene>
    <name evidence="1" type="ORF">XAT740_LOCUS54654</name>
</gene>
<keyword evidence="2" id="KW-1185">Reference proteome</keyword>
<dbReference type="Proteomes" id="UP000663828">
    <property type="component" value="Unassembled WGS sequence"/>
</dbReference>
<reference evidence="1" key="1">
    <citation type="submission" date="2021-02" db="EMBL/GenBank/DDBJ databases">
        <authorList>
            <person name="Nowell W R."/>
        </authorList>
    </citation>
    <scope>NUCLEOTIDE SEQUENCE</scope>
</reference>
<dbReference type="AlphaFoldDB" id="A0A816EP81"/>
<evidence type="ECO:0000313" key="1">
    <source>
        <dbReference type="EMBL" id="CAF1649200.1"/>
    </source>
</evidence>